<feature type="domain" description="Purple acid phosphatase C-terminal" evidence="6">
    <location>
        <begin position="537"/>
        <end position="599"/>
    </location>
</feature>
<dbReference type="EC" id="3.1.3.2" evidence="3"/>
<keyword evidence="2" id="KW-0325">Glycoprotein</keyword>
<evidence type="ECO:0000259" key="5">
    <source>
        <dbReference type="Pfam" id="PF00149"/>
    </source>
</evidence>
<dbReference type="InterPro" id="IPR041792">
    <property type="entry name" value="MPP_PAP"/>
</dbReference>
<dbReference type="GO" id="GO:0003993">
    <property type="term" value="F:acid phosphatase activity"/>
    <property type="evidence" value="ECO:0007669"/>
    <property type="project" value="UniProtKB-EC"/>
</dbReference>
<keyword evidence="1 3" id="KW-0732">Signal</keyword>
<accession>A0A3E2GVF3</accession>
<dbReference type="InterPro" id="IPR025733">
    <property type="entry name" value="PAPs_C"/>
</dbReference>
<dbReference type="Pfam" id="PF16656">
    <property type="entry name" value="Pur_ac_phosph_N"/>
    <property type="match status" value="1"/>
</dbReference>
<evidence type="ECO:0000259" key="6">
    <source>
        <dbReference type="Pfam" id="PF14008"/>
    </source>
</evidence>
<dbReference type="Pfam" id="PF00149">
    <property type="entry name" value="Metallophos"/>
    <property type="match status" value="1"/>
</dbReference>
<dbReference type="InterPro" id="IPR008963">
    <property type="entry name" value="Purple_acid_Pase-like_N"/>
</dbReference>
<comment type="similarity">
    <text evidence="3">Belongs to the metallophosphoesterase superfamily. Purple acid phosphatase family.</text>
</comment>
<dbReference type="STRING" id="5539.A0A3E2GVF3"/>
<evidence type="ECO:0000259" key="7">
    <source>
        <dbReference type="Pfam" id="PF16656"/>
    </source>
</evidence>
<dbReference type="InterPro" id="IPR004843">
    <property type="entry name" value="Calcineurin-like_PHP"/>
</dbReference>
<feature type="non-terminal residue" evidence="8">
    <location>
        <position position="1"/>
    </location>
</feature>
<feature type="domain" description="Calcineurin-like phosphoesterase" evidence="5">
    <location>
        <begin position="275"/>
        <end position="506"/>
    </location>
</feature>
<dbReference type="PANTHER" id="PTHR45867">
    <property type="entry name" value="PURPLE ACID PHOSPHATASE"/>
    <property type="match status" value="1"/>
</dbReference>
<evidence type="ECO:0000256" key="4">
    <source>
        <dbReference type="SAM" id="MobiDB-lite"/>
    </source>
</evidence>
<proteinExistence type="inferred from homology"/>
<comment type="catalytic activity">
    <reaction evidence="3">
        <text>a phosphate monoester + H2O = an alcohol + phosphate</text>
        <dbReference type="Rhea" id="RHEA:15017"/>
        <dbReference type="ChEBI" id="CHEBI:15377"/>
        <dbReference type="ChEBI" id="CHEBI:30879"/>
        <dbReference type="ChEBI" id="CHEBI:43474"/>
        <dbReference type="ChEBI" id="CHEBI:67140"/>
        <dbReference type="EC" id="3.1.3.2"/>
    </reaction>
</comment>
<protein>
    <recommendedName>
        <fullName evidence="3">Purple acid phosphatase</fullName>
        <ecNumber evidence="3">3.1.3.2</ecNumber>
    </recommendedName>
</protein>
<dbReference type="PIRSF" id="PIRSF000900">
    <property type="entry name" value="Acid_Ptase_Asper"/>
    <property type="match status" value="1"/>
</dbReference>
<dbReference type="AlphaFoldDB" id="A0A3E2GVF3"/>
<sequence length="708" mass="76045">MKVNSVPALLALSAVVAASPTKRTVDTVYPYTGPDVPVGDWVNPTVNGNRKGFPRLMEPPAVQPASANPTNNINVISLAYLPTGINIHFQTPFGLGVAPSVAWGTSPSSLDKTATGISRTYDRTPPCSLVSAITQCSQFFHEVQIMGLDPDTTYYYKIAAANGTTASDIESFSTAREAGDSKPFSIAVLNDMGYTNAGGTMRELKKAVSDGIAFVWHGGDISYADDWYSGILPCESDWPVCYNGTSSELPGGVVDNEDYLEPLPAGEVPNQGGPHGGDMSVLYESNWDLWQQWTNPVTTKIPYMVMPGNHEASCAEFDGAKAELAAYLNQDQPNSTANSTDYLTYYSCPPSQRNFTAYINRFKMPGDETGGVGNFWYSFDYGLAHFVSIDGETDFPYSPEYPFFRDLSGDETHPTEIETYPTDSGPFGAVDIDNWKSPTAYQQYQWLAADLAAVDRTKTPWIIAMSHRPMYSSETASYESDVRAAFQGLMLEHGVDAYLSGHIHWYERMWPLTSSGAVDKASIINNNTYYTNAGVSMAHLINGMAGNIESHSELGSAKVAAKTAYLDTTHYGFNKLTFFNSTVLKFEFVLGANGTVADELTLIKPASSSSSSSSTSTSHSSTSTSTSATSTTTSSVTTTTTTSVIAPTCNHNNCLRAAIRGSASFTSFCATYTSMGAAPSPTIPSYLDNCDGSASKISSACSCLVTAA</sequence>
<evidence type="ECO:0000256" key="3">
    <source>
        <dbReference type="RuleBase" id="RU361203"/>
    </source>
</evidence>
<dbReference type="GO" id="GO:0046872">
    <property type="term" value="F:metal ion binding"/>
    <property type="evidence" value="ECO:0007669"/>
    <property type="project" value="InterPro"/>
</dbReference>
<dbReference type="Pfam" id="PF14008">
    <property type="entry name" value="Metallophos_C"/>
    <property type="match status" value="1"/>
</dbReference>
<feature type="compositionally biased region" description="Low complexity" evidence="4">
    <location>
        <begin position="607"/>
        <end position="634"/>
    </location>
</feature>
<dbReference type="EMBL" id="NCSJ02000377">
    <property type="protein sequence ID" value="RFU24992.1"/>
    <property type="molecule type" value="Genomic_DNA"/>
</dbReference>
<dbReference type="CDD" id="cd00839">
    <property type="entry name" value="MPP_PAPs"/>
    <property type="match status" value="1"/>
</dbReference>
<reference evidence="8 9" key="1">
    <citation type="submission" date="2018-05" db="EMBL/GenBank/DDBJ databases">
        <title>Draft genome sequence of Scytalidium lignicola DSM 105466, a ubiquitous saprotrophic fungus.</title>
        <authorList>
            <person name="Buettner E."/>
            <person name="Gebauer A.M."/>
            <person name="Hofrichter M."/>
            <person name="Liers C."/>
            <person name="Kellner H."/>
        </authorList>
    </citation>
    <scope>NUCLEOTIDE SEQUENCE [LARGE SCALE GENOMIC DNA]</scope>
    <source>
        <strain evidence="8 9">DSM 105466</strain>
    </source>
</reference>
<dbReference type="SUPFAM" id="SSF49363">
    <property type="entry name" value="Purple acid phosphatase, N-terminal domain"/>
    <property type="match status" value="1"/>
</dbReference>
<dbReference type="PANTHER" id="PTHR45867:SF3">
    <property type="entry name" value="ACID PHOSPHATASE TYPE 7"/>
    <property type="match status" value="1"/>
</dbReference>
<keyword evidence="3" id="KW-0378">Hydrolase</keyword>
<feature type="region of interest" description="Disordered" evidence="4">
    <location>
        <begin position="606"/>
        <end position="634"/>
    </location>
</feature>
<dbReference type="InterPro" id="IPR014390">
    <property type="entry name" value="Acid_Pase_Asper"/>
</dbReference>
<dbReference type="InterPro" id="IPR029052">
    <property type="entry name" value="Metallo-depent_PP-like"/>
</dbReference>
<dbReference type="InterPro" id="IPR015914">
    <property type="entry name" value="PAPs_N"/>
</dbReference>
<evidence type="ECO:0000256" key="1">
    <source>
        <dbReference type="ARBA" id="ARBA00022729"/>
    </source>
</evidence>
<dbReference type="OrthoDB" id="45007at2759"/>
<dbReference type="SUPFAM" id="SSF56300">
    <property type="entry name" value="Metallo-dependent phosphatases"/>
    <property type="match status" value="1"/>
</dbReference>
<name>A0A3E2GVF3_SCYLI</name>
<dbReference type="Gene3D" id="3.60.21.10">
    <property type="match status" value="1"/>
</dbReference>
<gene>
    <name evidence="8" type="ORF">B7463_g11347</name>
</gene>
<organism evidence="8 9">
    <name type="scientific">Scytalidium lignicola</name>
    <name type="common">Hyphomycete</name>
    <dbReference type="NCBI Taxonomy" id="5539"/>
    <lineage>
        <taxon>Eukaryota</taxon>
        <taxon>Fungi</taxon>
        <taxon>Dikarya</taxon>
        <taxon>Ascomycota</taxon>
        <taxon>Pezizomycotina</taxon>
        <taxon>Leotiomycetes</taxon>
        <taxon>Leotiomycetes incertae sedis</taxon>
        <taxon>Scytalidium</taxon>
    </lineage>
</organism>
<evidence type="ECO:0000313" key="9">
    <source>
        <dbReference type="Proteomes" id="UP000258309"/>
    </source>
</evidence>
<comment type="caution">
    <text evidence="8">The sequence shown here is derived from an EMBL/GenBank/DDBJ whole genome shotgun (WGS) entry which is preliminary data.</text>
</comment>
<feature type="non-terminal residue" evidence="8">
    <location>
        <position position="708"/>
    </location>
</feature>
<evidence type="ECO:0000256" key="2">
    <source>
        <dbReference type="ARBA" id="ARBA00023180"/>
    </source>
</evidence>
<feature type="signal peptide" evidence="3">
    <location>
        <begin position="1"/>
        <end position="18"/>
    </location>
</feature>
<dbReference type="Gene3D" id="2.60.40.380">
    <property type="entry name" value="Purple acid phosphatase-like, N-terminal"/>
    <property type="match status" value="1"/>
</dbReference>
<evidence type="ECO:0000313" key="8">
    <source>
        <dbReference type="EMBL" id="RFU24992.1"/>
    </source>
</evidence>
<feature type="chain" id="PRO_5017494484" description="Purple acid phosphatase" evidence="3">
    <location>
        <begin position="19"/>
        <end position="708"/>
    </location>
</feature>
<keyword evidence="9" id="KW-1185">Reference proteome</keyword>
<dbReference type="Proteomes" id="UP000258309">
    <property type="component" value="Unassembled WGS sequence"/>
</dbReference>
<feature type="domain" description="Purple acid phosphatase N-terminal" evidence="7">
    <location>
        <begin position="77"/>
        <end position="174"/>
    </location>
</feature>